<dbReference type="AlphaFoldDB" id="A0A453PRM0"/>
<evidence type="ECO:0000313" key="3">
    <source>
        <dbReference type="Proteomes" id="UP000015105"/>
    </source>
</evidence>
<dbReference type="EnsemblPlants" id="AET6Gv20826900.15">
    <property type="protein sequence ID" value="AET6Gv20826900.15"/>
    <property type="gene ID" value="AET6Gv20826900"/>
</dbReference>
<sequence length="190" mass="19415">MERKLRPGGAAGVLSSTWGALWLAQDTRTSAALVPNRWLQGAEPLYSKICYCTSCRLAMAMAMVGRDGPPRVPGAVEEVGRGGPPRRPERRRGGAPAGGCLDRGGSSALTGEETAAASGVRKKAGAGAAISVAVLGIEERKAAGWILPEGREGGAESGYLGARWILESAMGGVGGGEGRGGGRDRRALGF</sequence>
<reference evidence="3" key="1">
    <citation type="journal article" date="2014" name="Science">
        <title>Ancient hybridizations among the ancestral genomes of bread wheat.</title>
        <authorList>
            <consortium name="International Wheat Genome Sequencing Consortium,"/>
            <person name="Marcussen T."/>
            <person name="Sandve S.R."/>
            <person name="Heier L."/>
            <person name="Spannagl M."/>
            <person name="Pfeifer M."/>
            <person name="Jakobsen K.S."/>
            <person name="Wulff B.B."/>
            <person name="Steuernagel B."/>
            <person name="Mayer K.F."/>
            <person name="Olsen O.A."/>
        </authorList>
    </citation>
    <scope>NUCLEOTIDE SEQUENCE [LARGE SCALE GENOMIC DNA]</scope>
    <source>
        <strain evidence="3">cv. AL8/78</strain>
    </source>
</reference>
<evidence type="ECO:0000256" key="1">
    <source>
        <dbReference type="SAM" id="MobiDB-lite"/>
    </source>
</evidence>
<reference evidence="3" key="2">
    <citation type="journal article" date="2017" name="Nat. Plants">
        <title>The Aegilops tauschii genome reveals multiple impacts of transposons.</title>
        <authorList>
            <person name="Zhao G."/>
            <person name="Zou C."/>
            <person name="Li K."/>
            <person name="Wang K."/>
            <person name="Li T."/>
            <person name="Gao L."/>
            <person name="Zhang X."/>
            <person name="Wang H."/>
            <person name="Yang Z."/>
            <person name="Liu X."/>
            <person name="Jiang W."/>
            <person name="Mao L."/>
            <person name="Kong X."/>
            <person name="Jiao Y."/>
            <person name="Jia J."/>
        </authorList>
    </citation>
    <scope>NUCLEOTIDE SEQUENCE [LARGE SCALE GENOMIC DNA]</scope>
    <source>
        <strain evidence="3">cv. AL8/78</strain>
    </source>
</reference>
<organism evidence="2 3">
    <name type="scientific">Aegilops tauschii subsp. strangulata</name>
    <name type="common">Goatgrass</name>
    <dbReference type="NCBI Taxonomy" id="200361"/>
    <lineage>
        <taxon>Eukaryota</taxon>
        <taxon>Viridiplantae</taxon>
        <taxon>Streptophyta</taxon>
        <taxon>Embryophyta</taxon>
        <taxon>Tracheophyta</taxon>
        <taxon>Spermatophyta</taxon>
        <taxon>Magnoliopsida</taxon>
        <taxon>Liliopsida</taxon>
        <taxon>Poales</taxon>
        <taxon>Poaceae</taxon>
        <taxon>BOP clade</taxon>
        <taxon>Pooideae</taxon>
        <taxon>Triticodae</taxon>
        <taxon>Triticeae</taxon>
        <taxon>Triticinae</taxon>
        <taxon>Aegilops</taxon>
    </lineage>
</organism>
<keyword evidence="3" id="KW-1185">Reference proteome</keyword>
<feature type="region of interest" description="Disordered" evidence="1">
    <location>
        <begin position="71"/>
        <end position="107"/>
    </location>
</feature>
<reference evidence="2" key="3">
    <citation type="journal article" date="2017" name="Nature">
        <title>Genome sequence of the progenitor of the wheat D genome Aegilops tauschii.</title>
        <authorList>
            <person name="Luo M.C."/>
            <person name="Gu Y.Q."/>
            <person name="Puiu D."/>
            <person name="Wang H."/>
            <person name="Twardziok S.O."/>
            <person name="Deal K.R."/>
            <person name="Huo N."/>
            <person name="Zhu T."/>
            <person name="Wang L."/>
            <person name="Wang Y."/>
            <person name="McGuire P.E."/>
            <person name="Liu S."/>
            <person name="Long H."/>
            <person name="Ramasamy R.K."/>
            <person name="Rodriguez J.C."/>
            <person name="Van S.L."/>
            <person name="Yuan L."/>
            <person name="Wang Z."/>
            <person name="Xia Z."/>
            <person name="Xiao L."/>
            <person name="Anderson O.D."/>
            <person name="Ouyang S."/>
            <person name="Liang Y."/>
            <person name="Zimin A.V."/>
            <person name="Pertea G."/>
            <person name="Qi P."/>
            <person name="Bennetzen J.L."/>
            <person name="Dai X."/>
            <person name="Dawson M.W."/>
            <person name="Muller H.G."/>
            <person name="Kugler K."/>
            <person name="Rivarola-Duarte L."/>
            <person name="Spannagl M."/>
            <person name="Mayer K.F.X."/>
            <person name="Lu F.H."/>
            <person name="Bevan M.W."/>
            <person name="Leroy P."/>
            <person name="Li P."/>
            <person name="You F.M."/>
            <person name="Sun Q."/>
            <person name="Liu Z."/>
            <person name="Lyons E."/>
            <person name="Wicker T."/>
            <person name="Salzberg S.L."/>
            <person name="Devos K.M."/>
            <person name="Dvorak J."/>
        </authorList>
    </citation>
    <scope>NUCLEOTIDE SEQUENCE [LARGE SCALE GENOMIC DNA]</scope>
    <source>
        <strain evidence="2">cv. AL8/78</strain>
    </source>
</reference>
<accession>A0A453PRM0</accession>
<proteinExistence type="predicted"/>
<protein>
    <submittedName>
        <fullName evidence="2">Uncharacterized protein</fullName>
    </submittedName>
</protein>
<dbReference type="Proteomes" id="UP000015105">
    <property type="component" value="Chromosome 6D"/>
</dbReference>
<dbReference type="Gramene" id="AET6Gv20826900.15">
    <property type="protein sequence ID" value="AET6Gv20826900.15"/>
    <property type="gene ID" value="AET6Gv20826900"/>
</dbReference>
<evidence type="ECO:0000313" key="2">
    <source>
        <dbReference type="EnsemblPlants" id="AET6Gv20826900.15"/>
    </source>
</evidence>
<reference evidence="2" key="5">
    <citation type="journal article" date="2021" name="G3 (Bethesda)">
        <title>Aegilops tauschii genome assembly Aet v5.0 features greater sequence contiguity and improved annotation.</title>
        <authorList>
            <person name="Wang L."/>
            <person name="Zhu T."/>
            <person name="Rodriguez J.C."/>
            <person name="Deal K.R."/>
            <person name="Dubcovsky J."/>
            <person name="McGuire P.E."/>
            <person name="Lux T."/>
            <person name="Spannagl M."/>
            <person name="Mayer K.F.X."/>
            <person name="Baldrich P."/>
            <person name="Meyers B.C."/>
            <person name="Huo N."/>
            <person name="Gu Y.Q."/>
            <person name="Zhou H."/>
            <person name="Devos K.M."/>
            <person name="Bennetzen J.L."/>
            <person name="Unver T."/>
            <person name="Budak H."/>
            <person name="Gulick P.J."/>
            <person name="Galiba G."/>
            <person name="Kalapos B."/>
            <person name="Nelson D.R."/>
            <person name="Li P."/>
            <person name="You F.M."/>
            <person name="Luo M.C."/>
            <person name="Dvorak J."/>
        </authorList>
    </citation>
    <scope>NUCLEOTIDE SEQUENCE [LARGE SCALE GENOMIC DNA]</scope>
    <source>
        <strain evidence="2">cv. AL8/78</strain>
    </source>
</reference>
<reference evidence="2" key="4">
    <citation type="submission" date="2019-03" db="UniProtKB">
        <authorList>
            <consortium name="EnsemblPlants"/>
        </authorList>
    </citation>
    <scope>IDENTIFICATION</scope>
</reference>
<name>A0A453PRM0_AEGTS</name>